<evidence type="ECO:0000313" key="2">
    <source>
        <dbReference type="Proteomes" id="UP001432322"/>
    </source>
</evidence>
<reference evidence="1" key="1">
    <citation type="submission" date="2023-10" db="EMBL/GenBank/DDBJ databases">
        <title>Genome assembly of Pristionchus species.</title>
        <authorList>
            <person name="Yoshida K."/>
            <person name="Sommer R.J."/>
        </authorList>
    </citation>
    <scope>NUCLEOTIDE SEQUENCE</scope>
    <source>
        <strain evidence="1">RS5133</strain>
    </source>
</reference>
<evidence type="ECO:0000313" key="1">
    <source>
        <dbReference type="EMBL" id="GMT11873.1"/>
    </source>
</evidence>
<proteinExistence type="predicted"/>
<protein>
    <submittedName>
        <fullName evidence="1">Uncharacterized protein</fullName>
    </submittedName>
</protein>
<dbReference type="AlphaFoldDB" id="A0AAV5V0B7"/>
<accession>A0AAV5V0B7</accession>
<feature type="non-terminal residue" evidence="1">
    <location>
        <position position="162"/>
    </location>
</feature>
<sequence length="162" mass="19053">LVAFRFYVREEDSNIPIFVVIVPHFHRLESPSTLDTLALHVLHHSVHSDYVCVHLFRFVLLLICLHNRVHSVGCYCNLKFSLIESLGDKFFSNIEVKLHGSEYPFVPHRAMFPGYHVRSSLDYLNNYPRSAHRFHVVVKSFFRDVLPRQVEKWVGNTHRGER</sequence>
<dbReference type="EMBL" id="BTSY01000001">
    <property type="protein sequence ID" value="GMT11873.1"/>
    <property type="molecule type" value="Genomic_DNA"/>
</dbReference>
<organism evidence="1 2">
    <name type="scientific">Pristionchus fissidentatus</name>
    <dbReference type="NCBI Taxonomy" id="1538716"/>
    <lineage>
        <taxon>Eukaryota</taxon>
        <taxon>Metazoa</taxon>
        <taxon>Ecdysozoa</taxon>
        <taxon>Nematoda</taxon>
        <taxon>Chromadorea</taxon>
        <taxon>Rhabditida</taxon>
        <taxon>Rhabditina</taxon>
        <taxon>Diplogasteromorpha</taxon>
        <taxon>Diplogasteroidea</taxon>
        <taxon>Neodiplogasteridae</taxon>
        <taxon>Pristionchus</taxon>
    </lineage>
</organism>
<name>A0AAV5V0B7_9BILA</name>
<dbReference type="Proteomes" id="UP001432322">
    <property type="component" value="Unassembled WGS sequence"/>
</dbReference>
<comment type="caution">
    <text evidence="1">The sequence shown here is derived from an EMBL/GenBank/DDBJ whole genome shotgun (WGS) entry which is preliminary data.</text>
</comment>
<keyword evidence="2" id="KW-1185">Reference proteome</keyword>
<gene>
    <name evidence="1" type="ORF">PFISCL1PPCAC_3170</name>
</gene>
<feature type="non-terminal residue" evidence="1">
    <location>
        <position position="1"/>
    </location>
</feature>